<dbReference type="Gene3D" id="2.130.10.10">
    <property type="entry name" value="YVTN repeat-like/Quinoprotein amine dehydrogenase"/>
    <property type="match status" value="1"/>
</dbReference>
<dbReference type="RefSeq" id="XP_001749859.1">
    <property type="nucleotide sequence ID" value="XM_001749807.1"/>
</dbReference>
<dbReference type="PANTHER" id="PTHR45903">
    <property type="entry name" value="GLUTAMATE-RICH WD REPEAT-CONTAINING PROTEIN 1"/>
    <property type="match status" value="1"/>
</dbReference>
<dbReference type="InterPro" id="IPR051972">
    <property type="entry name" value="Glutamate-rich_WD_repeat"/>
</dbReference>
<dbReference type="EMBL" id="CH991575">
    <property type="protein sequence ID" value="EDQ85238.1"/>
    <property type="molecule type" value="Genomic_DNA"/>
</dbReference>
<dbReference type="GeneID" id="5895179"/>
<dbReference type="AlphaFoldDB" id="A9VAX0"/>
<gene>
    <name evidence="8" type="ORF">MONBRDRAFT_29376</name>
</gene>
<dbReference type="PRINTS" id="PR00320">
    <property type="entry name" value="GPROTEINBRPT"/>
</dbReference>
<evidence type="ECO:0000256" key="2">
    <source>
        <dbReference type="ARBA" id="ARBA00022574"/>
    </source>
</evidence>
<dbReference type="InterPro" id="IPR015943">
    <property type="entry name" value="WD40/YVTN_repeat-like_dom_sf"/>
</dbReference>
<dbReference type="SMART" id="SM00320">
    <property type="entry name" value="WD40"/>
    <property type="match status" value="5"/>
</dbReference>
<evidence type="ECO:0000256" key="6">
    <source>
        <dbReference type="PROSITE-ProRule" id="PRU00221"/>
    </source>
</evidence>
<dbReference type="PANTHER" id="PTHR45903:SF1">
    <property type="entry name" value="GLUTAMATE-RICH WD REPEAT-CONTAINING PROTEIN 1"/>
    <property type="match status" value="1"/>
</dbReference>
<reference evidence="8 9" key="1">
    <citation type="journal article" date="2008" name="Nature">
        <title>The genome of the choanoflagellate Monosiga brevicollis and the origin of metazoans.</title>
        <authorList>
            <consortium name="JGI Sequencing"/>
            <person name="King N."/>
            <person name="Westbrook M.J."/>
            <person name="Young S.L."/>
            <person name="Kuo A."/>
            <person name="Abedin M."/>
            <person name="Chapman J."/>
            <person name="Fairclough S."/>
            <person name="Hellsten U."/>
            <person name="Isogai Y."/>
            <person name="Letunic I."/>
            <person name="Marr M."/>
            <person name="Pincus D."/>
            <person name="Putnam N."/>
            <person name="Rokas A."/>
            <person name="Wright K.J."/>
            <person name="Zuzow R."/>
            <person name="Dirks W."/>
            <person name="Good M."/>
            <person name="Goodstein D."/>
            <person name="Lemons D."/>
            <person name="Li W."/>
            <person name="Lyons J.B."/>
            <person name="Morris A."/>
            <person name="Nichols S."/>
            <person name="Richter D.J."/>
            <person name="Salamov A."/>
            <person name="Bork P."/>
            <person name="Lim W.A."/>
            <person name="Manning G."/>
            <person name="Miller W.T."/>
            <person name="McGinnis W."/>
            <person name="Shapiro H."/>
            <person name="Tjian R."/>
            <person name="Grigoriev I.V."/>
            <person name="Rokhsar D."/>
        </authorList>
    </citation>
    <scope>NUCLEOTIDE SEQUENCE [LARGE SCALE GENOMIC DNA]</scope>
    <source>
        <strain evidence="9">MX1 / ATCC 50154</strain>
    </source>
</reference>
<dbReference type="InterPro" id="IPR019775">
    <property type="entry name" value="WD40_repeat_CS"/>
</dbReference>
<sequence length="365" mass="40521">MGEGEELIMDTTAYTAFCEFTAEWPCLTFDVIPDSLGDNRTAFPMSAQLVCGTQRNDDLDMEEEDQEEDATICHSTFKHAGGINRMRVCRHARDVVAVWGDKGAVTVYNLAQQLQQVEQNSSGTSDGQQIFQHQFSTEGYAMDWSPVAARRLATGDCSSQLAIWDPTEHGWEVRVSSGGHTDSVEDVQWSPNEPNVLASCSVDKTIRIWDIRAQLRPVLSVNAHDADVNVLSWNRREQHLLVSGGDEGAFKVWDLRTFMSGSPEAVATFKWHSQPITSVEWHPIDASVIAVSGDDHQVSLWDMAVEDDGDANQLVKSDQSTVPPQLLFVHQGQKDIKEVHWHMQVPGMCISTAASGFNIFKTISV</sequence>
<evidence type="ECO:0000313" key="9">
    <source>
        <dbReference type="Proteomes" id="UP000001357"/>
    </source>
</evidence>
<dbReference type="eggNOG" id="KOG0302">
    <property type="taxonomic scope" value="Eukaryota"/>
</dbReference>
<dbReference type="PROSITE" id="PS00678">
    <property type="entry name" value="WD_REPEATS_1"/>
    <property type="match status" value="1"/>
</dbReference>
<dbReference type="InterPro" id="IPR036322">
    <property type="entry name" value="WD40_repeat_dom_sf"/>
</dbReference>
<dbReference type="PROSITE" id="PS50294">
    <property type="entry name" value="WD_REPEATS_REGION"/>
    <property type="match status" value="3"/>
</dbReference>
<keyword evidence="4" id="KW-0539">Nucleus</keyword>
<dbReference type="FunCoup" id="A9VAX0">
    <property type="interactions" value="1191"/>
</dbReference>
<keyword evidence="2 6" id="KW-0853">WD repeat</keyword>
<evidence type="ECO:0000313" key="8">
    <source>
        <dbReference type="EMBL" id="EDQ85238.1"/>
    </source>
</evidence>
<dbReference type="InterPro" id="IPR001680">
    <property type="entry name" value="WD40_rpt"/>
</dbReference>
<protein>
    <recommendedName>
        <fullName evidence="5">Glutamate-rich WD repeat-containing protein 1</fullName>
    </recommendedName>
</protein>
<dbReference type="OMA" id="RHWKPNA"/>
<feature type="repeat" description="WD" evidence="6">
    <location>
        <begin position="269"/>
        <end position="303"/>
    </location>
</feature>
<dbReference type="InParanoid" id="A9VAX0"/>
<evidence type="ECO:0000256" key="4">
    <source>
        <dbReference type="ARBA" id="ARBA00023242"/>
    </source>
</evidence>
<feature type="domain" description="Histone-binding protein RBBP4-like N-terminal" evidence="7">
    <location>
        <begin position="5"/>
        <end position="57"/>
    </location>
</feature>
<dbReference type="InterPro" id="IPR020472">
    <property type="entry name" value="WD40_PAC1"/>
</dbReference>
<dbReference type="STRING" id="81824.A9VAX0"/>
<evidence type="ECO:0000256" key="5">
    <source>
        <dbReference type="ARBA" id="ARBA00040876"/>
    </source>
</evidence>
<evidence type="ECO:0000256" key="3">
    <source>
        <dbReference type="ARBA" id="ARBA00022737"/>
    </source>
</evidence>
<dbReference type="KEGG" id="mbr:MONBRDRAFT_29376"/>
<accession>A9VAX0</accession>
<evidence type="ECO:0000256" key="1">
    <source>
        <dbReference type="ARBA" id="ARBA00004123"/>
    </source>
</evidence>
<keyword evidence="3" id="KW-0677">Repeat</keyword>
<keyword evidence="9" id="KW-1185">Reference proteome</keyword>
<dbReference type="GO" id="GO:0042254">
    <property type="term" value="P:ribosome biogenesis"/>
    <property type="evidence" value="ECO:0000318"/>
    <property type="project" value="GO_Central"/>
</dbReference>
<proteinExistence type="predicted"/>
<dbReference type="Pfam" id="PF00400">
    <property type="entry name" value="WD40"/>
    <property type="match status" value="3"/>
</dbReference>
<comment type="subcellular location">
    <subcellularLocation>
        <location evidence="1">Nucleus</location>
    </subcellularLocation>
</comment>
<dbReference type="SUPFAM" id="SSF50978">
    <property type="entry name" value="WD40 repeat-like"/>
    <property type="match status" value="1"/>
</dbReference>
<feature type="repeat" description="WD" evidence="6">
    <location>
        <begin position="177"/>
        <end position="212"/>
    </location>
</feature>
<dbReference type="Pfam" id="PF12265">
    <property type="entry name" value="CAF1C_H4-bd"/>
    <property type="match status" value="1"/>
</dbReference>
<evidence type="ECO:0000259" key="7">
    <source>
        <dbReference type="Pfam" id="PF12265"/>
    </source>
</evidence>
<dbReference type="GO" id="GO:0005730">
    <property type="term" value="C:nucleolus"/>
    <property type="evidence" value="ECO:0000318"/>
    <property type="project" value="GO_Central"/>
</dbReference>
<name>A9VAX0_MONBE</name>
<organism evidence="8 9">
    <name type="scientific">Monosiga brevicollis</name>
    <name type="common">Choanoflagellate</name>
    <dbReference type="NCBI Taxonomy" id="81824"/>
    <lineage>
        <taxon>Eukaryota</taxon>
        <taxon>Choanoflagellata</taxon>
        <taxon>Craspedida</taxon>
        <taxon>Salpingoecidae</taxon>
        <taxon>Monosiga</taxon>
    </lineage>
</organism>
<dbReference type="InterPro" id="IPR022052">
    <property type="entry name" value="Histone-bd_RBBP4-like_N"/>
</dbReference>
<feature type="repeat" description="WD" evidence="6">
    <location>
        <begin position="221"/>
        <end position="257"/>
    </location>
</feature>
<dbReference type="PROSITE" id="PS50082">
    <property type="entry name" value="WD_REPEATS_2"/>
    <property type="match status" value="3"/>
</dbReference>
<dbReference type="Proteomes" id="UP000001357">
    <property type="component" value="Unassembled WGS sequence"/>
</dbReference>